<dbReference type="InterPro" id="IPR011006">
    <property type="entry name" value="CheY-like_superfamily"/>
</dbReference>
<evidence type="ECO:0000259" key="2">
    <source>
        <dbReference type="PROSITE" id="PS50110"/>
    </source>
</evidence>
<dbReference type="PROSITE" id="PS50110">
    <property type="entry name" value="RESPONSE_REGULATORY"/>
    <property type="match status" value="1"/>
</dbReference>
<dbReference type="SUPFAM" id="SSF52172">
    <property type="entry name" value="CheY-like"/>
    <property type="match status" value="1"/>
</dbReference>
<evidence type="ECO:0000256" key="1">
    <source>
        <dbReference type="PROSITE-ProRule" id="PRU00169"/>
    </source>
</evidence>
<dbReference type="GO" id="GO:0000160">
    <property type="term" value="P:phosphorelay signal transduction system"/>
    <property type="evidence" value="ECO:0007669"/>
    <property type="project" value="InterPro"/>
</dbReference>
<protein>
    <recommendedName>
        <fullName evidence="2">Response regulatory domain-containing protein</fullName>
    </recommendedName>
</protein>
<comment type="caution">
    <text evidence="3">The sequence shown here is derived from an EMBL/GenBank/DDBJ whole genome shotgun (WGS) entry which is preliminary data.</text>
</comment>
<proteinExistence type="predicted"/>
<feature type="modified residue" description="4-aspartylphosphate" evidence="1">
    <location>
        <position position="63"/>
    </location>
</feature>
<keyword evidence="1" id="KW-0597">Phosphoprotein</keyword>
<organism evidence="3 4">
    <name type="scientific">Mameliella alba</name>
    <dbReference type="NCBI Taxonomy" id="561184"/>
    <lineage>
        <taxon>Bacteria</taxon>
        <taxon>Pseudomonadati</taxon>
        <taxon>Pseudomonadota</taxon>
        <taxon>Alphaproteobacteria</taxon>
        <taxon>Rhodobacterales</taxon>
        <taxon>Roseobacteraceae</taxon>
        <taxon>Mameliella</taxon>
    </lineage>
</organism>
<evidence type="ECO:0000313" key="4">
    <source>
        <dbReference type="Proteomes" id="UP000030960"/>
    </source>
</evidence>
<gene>
    <name evidence="3" type="ORF">OA50_04206</name>
</gene>
<feature type="domain" description="Response regulatory" evidence="2">
    <location>
        <begin position="13"/>
        <end position="134"/>
    </location>
</feature>
<evidence type="ECO:0000313" key="3">
    <source>
        <dbReference type="EMBL" id="KHQ51175.1"/>
    </source>
</evidence>
<dbReference type="InterPro" id="IPR001789">
    <property type="entry name" value="Sig_transdc_resp-reg_receiver"/>
</dbReference>
<dbReference type="Proteomes" id="UP000030960">
    <property type="component" value="Unassembled WGS sequence"/>
</dbReference>
<dbReference type="EMBL" id="JSUQ01000019">
    <property type="protein sequence ID" value="KHQ51175.1"/>
    <property type="molecule type" value="Genomic_DNA"/>
</dbReference>
<dbReference type="RefSeq" id="WP_043144927.1">
    <property type="nucleotide sequence ID" value="NZ_JSUQ01000019.1"/>
</dbReference>
<dbReference type="AlphaFoldDB" id="A0A0B3RIT1"/>
<keyword evidence="4" id="KW-1185">Reference proteome</keyword>
<name>A0A0B3RIT1_9RHOB</name>
<sequence>MTGETTGTRTAGPTLIVEDNAFLSTELFEALQEAGLNPLPPVSHYTAALSSLSQDTPRLCVLDLDLGRQMSSNVVIGEEGRRLLAILHARGCRTAVYSAYVSNPLGLRDTAPDVEVLSKSQPVEELVRVLRNLSGLEPAPA</sequence>
<dbReference type="OrthoDB" id="7744034at2"/>
<reference evidence="3 4" key="1">
    <citation type="submission" date="2014-10" db="EMBL/GenBank/DDBJ databases">
        <title>Genome sequence of Ponticoccus sp. strain UMTAT08 isolated from clonal culture of toxic dinoflagellate Alexandrium tamiyavanichii.</title>
        <authorList>
            <person name="Gan H.Y."/>
            <person name="Muhd D.-D."/>
            <person name="Mohd Noor M.E."/>
            <person name="Yeong Y.S."/>
            <person name="Usup G."/>
        </authorList>
    </citation>
    <scope>NUCLEOTIDE SEQUENCE [LARGE SCALE GENOMIC DNA]</scope>
    <source>
        <strain evidence="3 4">UMTAT08</strain>
    </source>
</reference>
<accession>A0A0B3RIT1</accession>
<dbReference type="Gene3D" id="3.40.50.2300">
    <property type="match status" value="1"/>
</dbReference>